<proteinExistence type="inferred from homology"/>
<dbReference type="Pfam" id="PF01730">
    <property type="entry name" value="UreF"/>
    <property type="match status" value="1"/>
</dbReference>
<dbReference type="HAMAP" id="MF_01385">
    <property type="entry name" value="UreF"/>
    <property type="match status" value="1"/>
</dbReference>
<dbReference type="Proteomes" id="UP000463939">
    <property type="component" value="Chromosome"/>
</dbReference>
<gene>
    <name evidence="3 4" type="primary">ureF</name>
    <name evidence="4" type="ORF">SFSGTM_14330</name>
</gene>
<dbReference type="KEGG" id="sniv:SFSGTM_14330"/>
<dbReference type="AlphaFoldDB" id="A0A809RGM7"/>
<dbReference type="PANTHER" id="PTHR33620:SF1">
    <property type="entry name" value="UREASE ACCESSORY PROTEIN F"/>
    <property type="match status" value="1"/>
</dbReference>
<dbReference type="InterPro" id="IPR038277">
    <property type="entry name" value="UreF_sf"/>
</dbReference>
<dbReference type="GO" id="GO:0016151">
    <property type="term" value="F:nickel cation binding"/>
    <property type="evidence" value="ECO:0007669"/>
    <property type="project" value="UniProtKB-UniRule"/>
</dbReference>
<dbReference type="GO" id="GO:0005737">
    <property type="term" value="C:cytoplasm"/>
    <property type="evidence" value="ECO:0007669"/>
    <property type="project" value="UniProtKB-SubCell"/>
</dbReference>
<evidence type="ECO:0000313" key="4">
    <source>
        <dbReference type="EMBL" id="BBP00725.1"/>
    </source>
</evidence>
<comment type="subunit">
    <text evidence="3">UreD, UreF and UreG form a complex that acts as a GTP-hydrolysis-dependent molecular chaperone, activating the urease apoprotein by helping to assemble the nickel containing metallocenter of UreC. The UreE protein probably delivers the nickel.</text>
</comment>
<reference evidence="5" key="1">
    <citation type="submission" date="2019-11" db="EMBL/GenBank/DDBJ databases">
        <title>Isolation and characterization of a novel species in the genus Sulfuriferula.</title>
        <authorList>
            <person name="Mochizuki J."/>
            <person name="Kojima H."/>
            <person name="Fukui M."/>
        </authorList>
    </citation>
    <scope>NUCLEOTIDE SEQUENCE [LARGE SCALE GENOMIC DNA]</scope>
    <source>
        <strain evidence="5">SGTM</strain>
    </source>
</reference>
<name>A0A809RGM7_9PROT</name>
<sequence>MVVMPIVTVMKKDIQALFMNLADLSLMRLLQLASPMLPVGAYSYSQGQEWVVDQHIVHDRDSARTWIGDVLQFNVARFEAPLLLRLYRAWEQHDFAQVAHWNEVFCVSREAAELRAETEQMGYSMRRLMQEMGGFDEAKLAQLLKLEPLSFPAAFSCAAVNWEIPAEATVSAYLWSWVENQVSAAMKTIPVGQVAGQQILADLAAKLPGLVSAVMTMADDEISNYGPMFAIACSQHETQYSRLFRS</sequence>
<comment type="similarity">
    <text evidence="3">Belongs to the UreF family.</text>
</comment>
<keyword evidence="1 3" id="KW-0996">Nickel insertion</keyword>
<comment type="subcellular location">
    <subcellularLocation>
        <location evidence="3">Cytoplasm</location>
    </subcellularLocation>
</comment>
<keyword evidence="3" id="KW-0963">Cytoplasm</keyword>
<dbReference type="EMBL" id="AP021881">
    <property type="protein sequence ID" value="BBP00725.1"/>
    <property type="molecule type" value="Genomic_DNA"/>
</dbReference>
<evidence type="ECO:0000256" key="2">
    <source>
        <dbReference type="ARBA" id="ARBA00023186"/>
    </source>
</evidence>
<dbReference type="PIRSF" id="PIRSF009467">
    <property type="entry name" value="Ureas_acces_UreF"/>
    <property type="match status" value="1"/>
</dbReference>
<protein>
    <recommendedName>
        <fullName evidence="3">Urease accessory protein UreF</fullName>
    </recommendedName>
</protein>
<organism evidence="4 5">
    <name type="scientific">Sulfuriferula nivalis</name>
    <dbReference type="NCBI Taxonomy" id="2675298"/>
    <lineage>
        <taxon>Bacteria</taxon>
        <taxon>Pseudomonadati</taxon>
        <taxon>Pseudomonadota</taxon>
        <taxon>Betaproteobacteria</taxon>
        <taxon>Nitrosomonadales</taxon>
        <taxon>Sulfuricellaceae</taxon>
        <taxon>Sulfuriferula</taxon>
    </lineage>
</organism>
<evidence type="ECO:0000256" key="1">
    <source>
        <dbReference type="ARBA" id="ARBA00022988"/>
    </source>
</evidence>
<dbReference type="PANTHER" id="PTHR33620">
    <property type="entry name" value="UREASE ACCESSORY PROTEIN F"/>
    <property type="match status" value="1"/>
</dbReference>
<keyword evidence="5" id="KW-1185">Reference proteome</keyword>
<comment type="function">
    <text evidence="3">Required for maturation of urease via the functional incorporation of the urease nickel metallocenter.</text>
</comment>
<accession>A0A809RGM7</accession>
<keyword evidence="2 3" id="KW-0143">Chaperone</keyword>
<evidence type="ECO:0000313" key="5">
    <source>
        <dbReference type="Proteomes" id="UP000463939"/>
    </source>
</evidence>
<evidence type="ECO:0000256" key="3">
    <source>
        <dbReference type="HAMAP-Rule" id="MF_01385"/>
    </source>
</evidence>
<dbReference type="InterPro" id="IPR002639">
    <property type="entry name" value="UreF"/>
</dbReference>
<dbReference type="Gene3D" id="1.10.4190.10">
    <property type="entry name" value="Urease accessory protein UreF"/>
    <property type="match status" value="1"/>
</dbReference>